<gene>
    <name evidence="2" type="ORF">CUMW_170270</name>
</gene>
<dbReference type="PANTHER" id="PTHR48008:SF14">
    <property type="entry name" value="PROTEIN KINASE DOMAIN-CONTAINING PROTEIN"/>
    <property type="match status" value="1"/>
</dbReference>
<dbReference type="AlphaFoldDB" id="A0A2H5PV52"/>
<dbReference type="InterPro" id="IPR011009">
    <property type="entry name" value="Kinase-like_dom_sf"/>
</dbReference>
<evidence type="ECO:0000259" key="1">
    <source>
        <dbReference type="PROSITE" id="PS50011"/>
    </source>
</evidence>
<sequence>MAGFPDGIEVAIKSCTNHNFKALVLEYMPNGSLEDCLYANNFNLDIFQRLGIMIDVASALEYLHFGHSNPIVHCDVKPSNVLLDDNMVAHLSDFGIAKLLSEEALKEKRLGIDQSNDYS</sequence>
<organism evidence="2 3">
    <name type="scientific">Citrus unshiu</name>
    <name type="common">Satsuma mandarin</name>
    <name type="synonym">Citrus nobilis var. unshiu</name>
    <dbReference type="NCBI Taxonomy" id="55188"/>
    <lineage>
        <taxon>Eukaryota</taxon>
        <taxon>Viridiplantae</taxon>
        <taxon>Streptophyta</taxon>
        <taxon>Embryophyta</taxon>
        <taxon>Tracheophyta</taxon>
        <taxon>Spermatophyta</taxon>
        <taxon>Magnoliopsida</taxon>
        <taxon>eudicotyledons</taxon>
        <taxon>Gunneridae</taxon>
        <taxon>Pentapetalae</taxon>
        <taxon>rosids</taxon>
        <taxon>malvids</taxon>
        <taxon>Sapindales</taxon>
        <taxon>Rutaceae</taxon>
        <taxon>Aurantioideae</taxon>
        <taxon>Citrus</taxon>
    </lineage>
</organism>
<keyword evidence="3" id="KW-1185">Reference proteome</keyword>
<dbReference type="PROSITE" id="PS50011">
    <property type="entry name" value="PROTEIN_KINASE_DOM"/>
    <property type="match status" value="1"/>
</dbReference>
<dbReference type="PANTHER" id="PTHR48008">
    <property type="entry name" value="LEUCINE-RICH REPEAT RECEPTOR-LIKE PROTEIN KINASE IMK3-RELATED"/>
    <property type="match status" value="1"/>
</dbReference>
<dbReference type="PROSITE" id="PS00108">
    <property type="entry name" value="PROTEIN_KINASE_ST"/>
    <property type="match status" value="1"/>
</dbReference>
<proteinExistence type="predicted"/>
<accession>A0A2H5PV52</accession>
<dbReference type="SUPFAM" id="SSF56112">
    <property type="entry name" value="Protein kinase-like (PK-like)"/>
    <property type="match status" value="1"/>
</dbReference>
<protein>
    <recommendedName>
        <fullName evidence="1">Protein kinase domain-containing protein</fullName>
    </recommendedName>
</protein>
<reference evidence="2 3" key="1">
    <citation type="journal article" date="2017" name="Front. Genet.">
        <title>Draft sequencing of the heterozygous diploid genome of Satsuma (Citrus unshiu Marc.) using a hybrid assembly approach.</title>
        <authorList>
            <person name="Shimizu T."/>
            <person name="Tanizawa Y."/>
            <person name="Mochizuki T."/>
            <person name="Nagasaki H."/>
            <person name="Yoshioka T."/>
            <person name="Toyoda A."/>
            <person name="Fujiyama A."/>
            <person name="Kaminuma E."/>
            <person name="Nakamura Y."/>
        </authorList>
    </citation>
    <scope>NUCLEOTIDE SEQUENCE [LARGE SCALE GENOMIC DNA]</scope>
    <source>
        <strain evidence="3">cv. Miyagawa wase</strain>
    </source>
</reference>
<dbReference type="InterPro" id="IPR008271">
    <property type="entry name" value="Ser/Thr_kinase_AS"/>
</dbReference>
<dbReference type="EMBL" id="BDQV01000134">
    <property type="protein sequence ID" value="GAY56236.1"/>
    <property type="molecule type" value="Genomic_DNA"/>
</dbReference>
<dbReference type="STRING" id="55188.A0A2H5PV52"/>
<name>A0A2H5PV52_CITUN</name>
<dbReference type="GO" id="GO:0005524">
    <property type="term" value="F:ATP binding"/>
    <property type="evidence" value="ECO:0007669"/>
    <property type="project" value="InterPro"/>
</dbReference>
<evidence type="ECO:0000313" key="2">
    <source>
        <dbReference type="EMBL" id="GAY56236.1"/>
    </source>
</evidence>
<dbReference type="Gene3D" id="1.10.510.10">
    <property type="entry name" value="Transferase(Phosphotransferase) domain 1"/>
    <property type="match status" value="1"/>
</dbReference>
<feature type="domain" description="Protein kinase" evidence="1">
    <location>
        <begin position="1"/>
        <end position="119"/>
    </location>
</feature>
<evidence type="ECO:0000313" key="3">
    <source>
        <dbReference type="Proteomes" id="UP000236630"/>
    </source>
</evidence>
<dbReference type="Pfam" id="PF00069">
    <property type="entry name" value="Pkinase"/>
    <property type="match status" value="1"/>
</dbReference>
<comment type="caution">
    <text evidence="2">The sequence shown here is derived from an EMBL/GenBank/DDBJ whole genome shotgun (WGS) entry which is preliminary data.</text>
</comment>
<dbReference type="GO" id="GO:0004672">
    <property type="term" value="F:protein kinase activity"/>
    <property type="evidence" value="ECO:0007669"/>
    <property type="project" value="InterPro"/>
</dbReference>
<dbReference type="InterPro" id="IPR000719">
    <property type="entry name" value="Prot_kinase_dom"/>
</dbReference>
<dbReference type="InterPro" id="IPR052451">
    <property type="entry name" value="Ser/Thr_kinase-like"/>
</dbReference>
<dbReference type="Proteomes" id="UP000236630">
    <property type="component" value="Unassembled WGS sequence"/>
</dbReference>